<proteinExistence type="inferred from homology"/>
<dbReference type="PROSITE" id="PS51180">
    <property type="entry name" value="BRO1"/>
    <property type="match status" value="1"/>
</dbReference>
<dbReference type="InterPro" id="IPR004328">
    <property type="entry name" value="BRO1_dom"/>
</dbReference>
<dbReference type="EMBL" id="KI630881">
    <property type="protein sequence ID" value="EYU31862.1"/>
    <property type="molecule type" value="Genomic_DNA"/>
</dbReference>
<organism evidence="3 4">
    <name type="scientific">Erythranthe guttata</name>
    <name type="common">Yellow monkey flower</name>
    <name type="synonym">Mimulus guttatus</name>
    <dbReference type="NCBI Taxonomy" id="4155"/>
    <lineage>
        <taxon>Eukaryota</taxon>
        <taxon>Viridiplantae</taxon>
        <taxon>Streptophyta</taxon>
        <taxon>Embryophyta</taxon>
        <taxon>Tracheophyta</taxon>
        <taxon>Spermatophyta</taxon>
        <taxon>Magnoliopsida</taxon>
        <taxon>eudicotyledons</taxon>
        <taxon>Gunneridae</taxon>
        <taxon>Pentapetalae</taxon>
        <taxon>asterids</taxon>
        <taxon>lamiids</taxon>
        <taxon>Lamiales</taxon>
        <taxon>Phrymaceae</taxon>
        <taxon>Erythranthe</taxon>
    </lineage>
</organism>
<evidence type="ECO:0000313" key="4">
    <source>
        <dbReference type="Proteomes" id="UP000030748"/>
    </source>
</evidence>
<dbReference type="PhylomeDB" id="A0A022QSZ4"/>
<feature type="domain" description="BRO1" evidence="2">
    <location>
        <begin position="6"/>
        <end position="420"/>
    </location>
</feature>
<dbReference type="Proteomes" id="UP000030748">
    <property type="component" value="Unassembled WGS sequence"/>
</dbReference>
<dbReference type="AlphaFoldDB" id="A0A022QSZ4"/>
<dbReference type="Pfam" id="PF03097">
    <property type="entry name" value="BRO1"/>
    <property type="match status" value="1"/>
</dbReference>
<dbReference type="eggNOG" id="ENOG502QSZH">
    <property type="taxonomic scope" value="Eukaryota"/>
</dbReference>
<dbReference type="PANTHER" id="PTHR23032">
    <property type="entry name" value="BRO1 DOMAIN-CONTAINING PROTEIN BROX"/>
    <property type="match status" value="1"/>
</dbReference>
<protein>
    <recommendedName>
        <fullName evidence="2">BRO1 domain-containing protein</fullName>
    </recommendedName>
</protein>
<keyword evidence="4" id="KW-1185">Reference proteome</keyword>
<dbReference type="Gene3D" id="1.25.40.280">
    <property type="entry name" value="alix/aip1 like domains"/>
    <property type="match status" value="1"/>
</dbReference>
<dbReference type="InterPro" id="IPR038499">
    <property type="entry name" value="BRO1_sf"/>
</dbReference>
<sequence length="420" mass="46997">MGCISSMYGIGKKKKKTIREVSVFIPCLRIPVQSDMHKIPRALIPKDLAHRITSLRNQIVLVSHSTGGSAITELTKSLEEYLSLLLGLTSKEHGLQELVEFRWKELEDGRQVSCVQNSWFELLSVLHMMAMLTLMEANLKLIPKESALSERLVSPDCMRDAVDLLLKAAGYLNFCIHNVLIRLPTDIKNKLPSVMQGSFLDAISHQALAQGTEVQLGLAVQSKNATLSVKRRLACEQLNFFAKAYNFCLSEVNAKDGAAASKKQLLFIKWKHLEAKAAAYYYHGLILDKCTEPSSHVSAMCCFLAAEELLVESKKACLTFCLAEPTTRASPPWGAMKHLHKKIPETAMKKSQMYGCILEQDKGLKKLPELPEFQLSLKPDEYELPEVDSGWDSGKWEIPVPAVQTTLKEHLNDPDHQPQT</sequence>
<dbReference type="PANTHER" id="PTHR23032:SF2">
    <property type="entry name" value="ENDOSOMAL TARGETING BRO1-LIKE DOMAIN-CONTAINING PROTEIN"/>
    <property type="match status" value="1"/>
</dbReference>
<accession>A0A022QSZ4</accession>
<dbReference type="SMART" id="SM01041">
    <property type="entry name" value="BRO1"/>
    <property type="match status" value="1"/>
</dbReference>
<name>A0A022QSZ4_ERYGU</name>
<evidence type="ECO:0000259" key="2">
    <source>
        <dbReference type="PROSITE" id="PS51180"/>
    </source>
</evidence>
<evidence type="ECO:0000256" key="1">
    <source>
        <dbReference type="ARBA" id="ARBA00008901"/>
    </source>
</evidence>
<evidence type="ECO:0000313" key="3">
    <source>
        <dbReference type="EMBL" id="EYU31862.1"/>
    </source>
</evidence>
<dbReference type="STRING" id="4155.A0A022QSZ4"/>
<gene>
    <name evidence="3" type="ORF">MIMGU_mgv1a007069mg</name>
</gene>
<dbReference type="CDD" id="cd09034">
    <property type="entry name" value="BRO1_Alix_like"/>
    <property type="match status" value="1"/>
</dbReference>
<comment type="similarity">
    <text evidence="1">Belongs to the BROX family.</text>
</comment>
<dbReference type="InterPro" id="IPR038898">
    <property type="entry name" value="BROX"/>
</dbReference>
<reference evidence="3 4" key="1">
    <citation type="journal article" date="2013" name="Proc. Natl. Acad. Sci. U.S.A.">
        <title>Fine-scale variation in meiotic recombination in Mimulus inferred from population shotgun sequencing.</title>
        <authorList>
            <person name="Hellsten U."/>
            <person name="Wright K.M."/>
            <person name="Jenkins J."/>
            <person name="Shu S."/>
            <person name="Yuan Y."/>
            <person name="Wessler S.R."/>
            <person name="Schmutz J."/>
            <person name="Willis J.H."/>
            <person name="Rokhsar D.S."/>
        </authorList>
    </citation>
    <scope>NUCLEOTIDE SEQUENCE [LARGE SCALE GENOMIC DNA]</scope>
    <source>
        <strain evidence="4">cv. DUN x IM62</strain>
    </source>
</reference>